<dbReference type="InterPro" id="IPR043024">
    <property type="entry name" value="KA1_sf_fungal"/>
</dbReference>
<dbReference type="FunFam" id="1.10.510.10:FF:000394">
    <property type="entry name" value="Serine/threonine-protein kinase HSL1"/>
    <property type="match status" value="1"/>
</dbReference>
<feature type="region of interest" description="Disordered" evidence="13">
    <location>
        <begin position="668"/>
        <end position="689"/>
    </location>
</feature>
<dbReference type="PANTHER" id="PTHR24346">
    <property type="entry name" value="MAP/MICROTUBULE AFFINITY-REGULATING KINASE"/>
    <property type="match status" value="1"/>
</dbReference>
<feature type="compositionally biased region" description="Low complexity" evidence="13">
    <location>
        <begin position="415"/>
        <end position="437"/>
    </location>
</feature>
<evidence type="ECO:0000313" key="16">
    <source>
        <dbReference type="Proteomes" id="UP000238350"/>
    </source>
</evidence>
<dbReference type="Gene3D" id="3.30.310.220">
    <property type="entry name" value="Fungal kinase associated-1 domain"/>
    <property type="match status" value="1"/>
</dbReference>
<evidence type="ECO:0000256" key="13">
    <source>
        <dbReference type="SAM" id="MobiDB-lite"/>
    </source>
</evidence>
<evidence type="ECO:0000256" key="7">
    <source>
        <dbReference type="ARBA" id="ARBA00022741"/>
    </source>
</evidence>
<evidence type="ECO:0000256" key="12">
    <source>
        <dbReference type="PROSITE-ProRule" id="PRU10141"/>
    </source>
</evidence>
<dbReference type="OrthoDB" id="504170at2759"/>
<feature type="compositionally biased region" description="Pro residues" evidence="13">
    <location>
        <begin position="674"/>
        <end position="685"/>
    </location>
</feature>
<feature type="compositionally biased region" description="Polar residues" evidence="13">
    <location>
        <begin position="572"/>
        <end position="581"/>
    </location>
</feature>
<keyword evidence="7 12" id="KW-0547">Nucleotide-binding</keyword>
<dbReference type="InterPro" id="IPR008271">
    <property type="entry name" value="Ser/Thr_kinase_AS"/>
</dbReference>
<feature type="region of interest" description="Disordered" evidence="13">
    <location>
        <begin position="385"/>
        <end position="462"/>
    </location>
</feature>
<evidence type="ECO:0000256" key="8">
    <source>
        <dbReference type="ARBA" id="ARBA00022777"/>
    </source>
</evidence>
<dbReference type="PROSITE" id="PS00108">
    <property type="entry name" value="PROTEIN_KINASE_ST"/>
    <property type="match status" value="1"/>
</dbReference>
<organism evidence="15 16">
    <name type="scientific">Wickerhamiella sorbophila</name>
    <dbReference type="NCBI Taxonomy" id="45607"/>
    <lineage>
        <taxon>Eukaryota</taxon>
        <taxon>Fungi</taxon>
        <taxon>Dikarya</taxon>
        <taxon>Ascomycota</taxon>
        <taxon>Saccharomycotina</taxon>
        <taxon>Dipodascomycetes</taxon>
        <taxon>Dipodascales</taxon>
        <taxon>Trichomonascaceae</taxon>
        <taxon>Wickerhamiella</taxon>
    </lineage>
</organism>
<reference evidence="15 16" key="1">
    <citation type="submission" date="2017-04" db="EMBL/GenBank/DDBJ databases">
        <title>Genome sequencing of [Candida] sorbophila.</title>
        <authorList>
            <person name="Ahn J.O."/>
        </authorList>
    </citation>
    <scope>NUCLEOTIDE SEQUENCE [LARGE SCALE GENOMIC DNA]</scope>
    <source>
        <strain evidence="15 16">DS02</strain>
    </source>
</reference>
<accession>A0A2T0FI71</accession>
<keyword evidence="6" id="KW-0808">Transferase</keyword>
<dbReference type="InterPro" id="IPR017441">
    <property type="entry name" value="Protein_kinase_ATP_BS"/>
</dbReference>
<evidence type="ECO:0000256" key="11">
    <source>
        <dbReference type="ARBA" id="ARBA00048679"/>
    </source>
</evidence>
<dbReference type="PROSITE" id="PS00107">
    <property type="entry name" value="PROTEIN_KINASE_ATP"/>
    <property type="match status" value="1"/>
</dbReference>
<dbReference type="Pfam" id="PF16797">
    <property type="entry name" value="Fungal_KA1"/>
    <property type="match status" value="1"/>
</dbReference>
<name>A0A2T0FI71_9ASCO</name>
<dbReference type="AlphaFoldDB" id="A0A2T0FI71"/>
<keyword evidence="8 15" id="KW-0418">Kinase</keyword>
<dbReference type="InterPro" id="IPR031850">
    <property type="entry name" value="Fungal_KA1_dom"/>
</dbReference>
<dbReference type="GO" id="GO:0005940">
    <property type="term" value="C:septin ring"/>
    <property type="evidence" value="ECO:0007669"/>
    <property type="project" value="UniProtKB-ARBA"/>
</dbReference>
<feature type="region of interest" description="Disordered" evidence="13">
    <location>
        <begin position="515"/>
        <end position="534"/>
    </location>
</feature>
<proteinExistence type="inferred from homology"/>
<feature type="binding site" evidence="12">
    <location>
        <position position="79"/>
    </location>
    <ligand>
        <name>ATP</name>
        <dbReference type="ChEBI" id="CHEBI:30616"/>
    </ligand>
</feature>
<dbReference type="EMBL" id="NDIQ01000021">
    <property type="protein sequence ID" value="PRT54694.1"/>
    <property type="molecule type" value="Genomic_DNA"/>
</dbReference>
<evidence type="ECO:0000256" key="1">
    <source>
        <dbReference type="ARBA" id="ARBA00004266"/>
    </source>
</evidence>
<evidence type="ECO:0000256" key="5">
    <source>
        <dbReference type="ARBA" id="ARBA00022553"/>
    </source>
</evidence>
<dbReference type="GO" id="GO:0005935">
    <property type="term" value="C:cellular bud neck"/>
    <property type="evidence" value="ECO:0007669"/>
    <property type="project" value="UniProtKB-SubCell"/>
</dbReference>
<feature type="region of interest" description="Disordered" evidence="13">
    <location>
        <begin position="726"/>
        <end position="796"/>
    </location>
</feature>
<dbReference type="SUPFAM" id="SSF56112">
    <property type="entry name" value="Protein kinase-like (PK-like)"/>
    <property type="match status" value="1"/>
</dbReference>
<comment type="subcellular location">
    <subcellularLocation>
        <location evidence="1">Bud neck</location>
    </subcellularLocation>
</comment>
<feature type="compositionally biased region" description="Basic residues" evidence="13">
    <location>
        <begin position="405"/>
        <end position="414"/>
    </location>
</feature>
<dbReference type="GO" id="GO:0035556">
    <property type="term" value="P:intracellular signal transduction"/>
    <property type="evidence" value="ECO:0007669"/>
    <property type="project" value="TreeGrafter"/>
</dbReference>
<evidence type="ECO:0000313" key="15">
    <source>
        <dbReference type="EMBL" id="PRT54694.1"/>
    </source>
</evidence>
<dbReference type="GO" id="GO:0005524">
    <property type="term" value="F:ATP binding"/>
    <property type="evidence" value="ECO:0007669"/>
    <property type="project" value="UniProtKB-UniRule"/>
</dbReference>
<protein>
    <recommendedName>
        <fullName evidence="3">non-specific serine/threonine protein kinase</fullName>
        <ecNumber evidence="3">2.7.11.1</ecNumber>
    </recommendedName>
</protein>
<keyword evidence="5" id="KW-0597">Phosphoprotein</keyword>
<evidence type="ECO:0000256" key="4">
    <source>
        <dbReference type="ARBA" id="ARBA00022527"/>
    </source>
</evidence>
<dbReference type="GO" id="GO:0004674">
    <property type="term" value="F:protein serine/threonine kinase activity"/>
    <property type="evidence" value="ECO:0007669"/>
    <property type="project" value="UniProtKB-KW"/>
</dbReference>
<dbReference type="Pfam" id="PF00069">
    <property type="entry name" value="Pkinase"/>
    <property type="match status" value="1"/>
</dbReference>
<feature type="compositionally biased region" description="Polar residues" evidence="13">
    <location>
        <begin position="29"/>
        <end position="40"/>
    </location>
</feature>
<dbReference type="CDD" id="cd14081">
    <property type="entry name" value="STKc_BRSK1_2"/>
    <property type="match status" value="1"/>
</dbReference>
<evidence type="ECO:0000256" key="3">
    <source>
        <dbReference type="ARBA" id="ARBA00012513"/>
    </source>
</evidence>
<evidence type="ECO:0000256" key="10">
    <source>
        <dbReference type="ARBA" id="ARBA00047899"/>
    </source>
</evidence>
<feature type="compositionally biased region" description="Polar residues" evidence="13">
    <location>
        <begin position="449"/>
        <end position="462"/>
    </location>
</feature>
<feature type="domain" description="Protein kinase" evidence="14">
    <location>
        <begin position="50"/>
        <end position="306"/>
    </location>
</feature>
<gene>
    <name evidence="15" type="ORF">B9G98_02314</name>
</gene>
<dbReference type="InterPro" id="IPR011009">
    <property type="entry name" value="Kinase-like_dom_sf"/>
</dbReference>
<keyword evidence="4" id="KW-0723">Serine/threonine-protein kinase</keyword>
<dbReference type="Gene3D" id="1.10.510.10">
    <property type="entry name" value="Transferase(Phosphotransferase) domain 1"/>
    <property type="match status" value="1"/>
</dbReference>
<evidence type="ECO:0000259" key="14">
    <source>
        <dbReference type="PROSITE" id="PS50011"/>
    </source>
</evidence>
<evidence type="ECO:0000256" key="6">
    <source>
        <dbReference type="ARBA" id="ARBA00022679"/>
    </source>
</evidence>
<sequence>MDAIAAAQAATAGWVREQQTRQGTHKNRLSQVSTTSSNASKRSRQHIGPWQLGRTLGRGSSGRVRLAKHGETGQLAAVKIVPKSAVGSLTQSSSVPYGIEREVIIMKLIEHPNIMGLYDVWENKGELYLILEYIEGGELFDYLISRGRLPEREAVHYFRQICYGVDYCHQFNICHRDLKPENLLLDKHRNIKIADFGMAALETQGRMLETSCGSPHYASPEIVAGKNYHGAPSDIWSCGIILFALLTGHLPFDDDSIRKLLLKVQSGVYSMPRNLSTEAKDLISRMLLVDPNRRITMREILAHPLLAKYPYRRVPTENKEIRGLFDAHHPVSSVTEIDREILRNLQTLWHRDDSQKIIERLMSPDPNPEKTFYCLLLKYRQNHSKLSARTKTPPKSVEASGVSTPHKKVRHRRTTSTASHRSALSSRSLRSTRSIRSNGVTRGRANAALSHSRTGSKYSISSMASRRAQFSTRMAAVPTTRNTDATHFERPTQAYYKLDEPFIDQKNLDDVDSGFVAPPESSARATERTSRTSSHFADMLDQAFNFDEPRAVSATLDPVVSTNEIPERRTASEPTTATSPHTLDPRQSLAFDFEDHSTQPATMETLPHQYLLPMIFEEDRFADAIEEEVELKVHKRRRPKPISFNDDNSRLQISNLISGESFCSYQPSAAAASVPPPVRQAPQPPKRSDLHALPAVKEATHSDIVNRKPVPSALEISSLKSVVSLNTPSPPINPAGTTTSPKVGGGSFSPRPALADRSNQMNDASKPKESFLRRITPRRLRTQPADSSEKKREEPSQNWLLKMLNLSSSEPAPPGRVLMSTLELTEFQSVILEVMEEWRKFGLRIQHVDAQKHMISAAITRRNVLRIRQVRFTIQMKEAPHGRSIAEIARERGSRRSFLRFLSELDRVLQDMGVIEGRVH</sequence>
<keyword evidence="9 12" id="KW-0067">ATP-binding</keyword>
<dbReference type="STRING" id="45607.A0A2T0FI71"/>
<comment type="caution">
    <text evidence="15">The sequence shown here is derived from an EMBL/GenBank/DDBJ whole genome shotgun (WGS) entry which is preliminary data.</text>
</comment>
<dbReference type="PROSITE" id="PS50011">
    <property type="entry name" value="PROTEIN_KINASE_DOM"/>
    <property type="match status" value="1"/>
</dbReference>
<comment type="catalytic activity">
    <reaction evidence="10">
        <text>L-threonyl-[protein] + ATP = O-phospho-L-threonyl-[protein] + ADP + H(+)</text>
        <dbReference type="Rhea" id="RHEA:46608"/>
        <dbReference type="Rhea" id="RHEA-COMP:11060"/>
        <dbReference type="Rhea" id="RHEA-COMP:11605"/>
        <dbReference type="ChEBI" id="CHEBI:15378"/>
        <dbReference type="ChEBI" id="CHEBI:30013"/>
        <dbReference type="ChEBI" id="CHEBI:30616"/>
        <dbReference type="ChEBI" id="CHEBI:61977"/>
        <dbReference type="ChEBI" id="CHEBI:456216"/>
        <dbReference type="EC" id="2.7.11.1"/>
    </reaction>
</comment>
<dbReference type="Proteomes" id="UP000238350">
    <property type="component" value="Unassembled WGS sequence"/>
</dbReference>
<evidence type="ECO:0000256" key="9">
    <source>
        <dbReference type="ARBA" id="ARBA00022840"/>
    </source>
</evidence>
<comment type="catalytic activity">
    <reaction evidence="11">
        <text>L-seryl-[protein] + ATP = O-phospho-L-seryl-[protein] + ADP + H(+)</text>
        <dbReference type="Rhea" id="RHEA:17989"/>
        <dbReference type="Rhea" id="RHEA-COMP:9863"/>
        <dbReference type="Rhea" id="RHEA-COMP:11604"/>
        <dbReference type="ChEBI" id="CHEBI:15378"/>
        <dbReference type="ChEBI" id="CHEBI:29999"/>
        <dbReference type="ChEBI" id="CHEBI:30616"/>
        <dbReference type="ChEBI" id="CHEBI:83421"/>
        <dbReference type="ChEBI" id="CHEBI:456216"/>
        <dbReference type="EC" id="2.7.11.1"/>
    </reaction>
</comment>
<feature type="region of interest" description="Disordered" evidence="13">
    <location>
        <begin position="8"/>
        <end position="59"/>
    </location>
</feature>
<dbReference type="PANTHER" id="PTHR24346:SF82">
    <property type="entry name" value="KP78A-RELATED"/>
    <property type="match status" value="1"/>
</dbReference>
<comment type="similarity">
    <text evidence="2">Belongs to the protein kinase superfamily. CAMK Ser/Thr protein kinase family. NIM1 subfamily.</text>
</comment>
<dbReference type="EC" id="2.7.11.1" evidence="3"/>
<dbReference type="GeneID" id="36516062"/>
<dbReference type="SMART" id="SM00220">
    <property type="entry name" value="S_TKc"/>
    <property type="match status" value="1"/>
</dbReference>
<evidence type="ECO:0000256" key="2">
    <source>
        <dbReference type="ARBA" id="ARBA00010791"/>
    </source>
</evidence>
<dbReference type="RefSeq" id="XP_024664639.1">
    <property type="nucleotide sequence ID" value="XM_024808871.1"/>
</dbReference>
<feature type="region of interest" description="Disordered" evidence="13">
    <location>
        <begin position="564"/>
        <end position="584"/>
    </location>
</feature>
<dbReference type="InterPro" id="IPR000719">
    <property type="entry name" value="Prot_kinase_dom"/>
</dbReference>
<keyword evidence="16" id="KW-1185">Reference proteome</keyword>